<keyword evidence="2" id="KW-1185">Reference proteome</keyword>
<accession>A0A369KL99</accession>
<sequence length="73" mass="8690">MNNVQQLMEDLKKIPQNKLSFNIIRRLFIIFLYSLGFPEKKIETLLCLSRGRANYWISNYKNNGIHSKIEVVF</sequence>
<proteinExistence type="predicted"/>
<protein>
    <recommendedName>
        <fullName evidence="3">Helix-turn-helix domain-containing protein</fullName>
    </recommendedName>
</protein>
<dbReference type="AlphaFoldDB" id="A0A369KL99"/>
<dbReference type="Proteomes" id="UP000253934">
    <property type="component" value="Unassembled WGS sequence"/>
</dbReference>
<evidence type="ECO:0000313" key="2">
    <source>
        <dbReference type="Proteomes" id="UP000253934"/>
    </source>
</evidence>
<comment type="caution">
    <text evidence="1">The sequence shown here is derived from an EMBL/GenBank/DDBJ whole genome shotgun (WGS) entry which is preliminary data.</text>
</comment>
<reference evidence="1" key="1">
    <citation type="submission" date="2018-04" db="EMBL/GenBank/DDBJ databases">
        <title>Draft genome sequence of the Candidatus Spirobacillus cienkowskii, a pathogen of freshwater Daphnia species, reconstructed from hemolymph metagenomic reads.</title>
        <authorList>
            <person name="Bresciani L."/>
            <person name="Lemos L.N."/>
            <person name="Wale N."/>
            <person name="Lin J.Y."/>
            <person name="Fernandes G.R."/>
            <person name="Duffy M.A."/>
            <person name="Rodrigues J.M."/>
        </authorList>
    </citation>
    <scope>NUCLEOTIDE SEQUENCE [LARGE SCALE GENOMIC DNA]</scope>
    <source>
        <strain evidence="1">Binning01</strain>
    </source>
</reference>
<organism evidence="1 2">
    <name type="scientific">Spirobacillus cienkowskii</name>
    <dbReference type="NCBI Taxonomy" id="495820"/>
    <lineage>
        <taxon>Bacteria</taxon>
        <taxon>Pseudomonadati</taxon>
        <taxon>Bdellovibrionota</taxon>
        <taxon>Oligoflexia</taxon>
        <taxon>Silvanigrellales</taxon>
        <taxon>Spirobacillus</taxon>
    </lineage>
</organism>
<dbReference type="EMBL" id="QOVW01000087">
    <property type="protein sequence ID" value="RDB35409.1"/>
    <property type="molecule type" value="Genomic_DNA"/>
</dbReference>
<evidence type="ECO:0008006" key="3">
    <source>
        <dbReference type="Google" id="ProtNLM"/>
    </source>
</evidence>
<gene>
    <name evidence="1" type="ORF">DCC88_10410</name>
</gene>
<evidence type="ECO:0000313" key="1">
    <source>
        <dbReference type="EMBL" id="RDB35409.1"/>
    </source>
</evidence>
<name>A0A369KL99_9BACT</name>